<dbReference type="Pfam" id="PF00288">
    <property type="entry name" value="GHMP_kinases_N"/>
    <property type="match status" value="1"/>
</dbReference>
<dbReference type="NCBIfam" id="TIGR00549">
    <property type="entry name" value="mevalon_kin"/>
    <property type="match status" value="1"/>
</dbReference>
<dbReference type="InterPro" id="IPR020568">
    <property type="entry name" value="Ribosomal_Su5_D2-typ_SF"/>
</dbReference>
<accession>A0A0F6VZV3</accession>
<dbReference type="InterPro" id="IPR014721">
    <property type="entry name" value="Ribsml_uS5_D2-typ_fold_subgr"/>
</dbReference>
<keyword evidence="7" id="KW-0547">Nucleotide-binding</keyword>
<keyword evidence="11" id="KW-0443">Lipid metabolism</keyword>
<reference evidence="15 16" key="1">
    <citation type="submission" date="2015-03" db="EMBL/GenBank/DDBJ databases">
        <title>Genome assembly of Sandaracinus amylolyticus DSM 53668.</title>
        <authorList>
            <person name="Sharma G."/>
            <person name="Subramanian S."/>
        </authorList>
    </citation>
    <scope>NUCLEOTIDE SEQUENCE [LARGE SCALE GENOMIC DNA]</scope>
    <source>
        <strain evidence="15 16">DSM 53668</strain>
    </source>
</reference>
<keyword evidence="8 15" id="KW-0418">Kinase</keyword>
<dbReference type="GO" id="GO:0005524">
    <property type="term" value="F:ATP binding"/>
    <property type="evidence" value="ECO:0007669"/>
    <property type="project" value="UniProtKB-KW"/>
</dbReference>
<gene>
    <name evidence="15" type="ORF">DB32_000807</name>
</gene>
<dbReference type="InterPro" id="IPR036554">
    <property type="entry name" value="GHMP_kinase_C_sf"/>
</dbReference>
<dbReference type="GO" id="GO:0019287">
    <property type="term" value="P:isopentenyl diphosphate biosynthetic process, mevalonate pathway"/>
    <property type="evidence" value="ECO:0007669"/>
    <property type="project" value="UniProtKB-UniPathway"/>
</dbReference>
<dbReference type="Pfam" id="PF08544">
    <property type="entry name" value="GHMP_kinases_C"/>
    <property type="match status" value="1"/>
</dbReference>
<keyword evidence="4" id="KW-0963">Cytoplasm</keyword>
<evidence type="ECO:0000259" key="14">
    <source>
        <dbReference type="Pfam" id="PF08544"/>
    </source>
</evidence>
<evidence type="ECO:0000256" key="7">
    <source>
        <dbReference type="ARBA" id="ARBA00022741"/>
    </source>
</evidence>
<evidence type="ECO:0000256" key="6">
    <source>
        <dbReference type="ARBA" id="ARBA00022679"/>
    </source>
</evidence>
<dbReference type="EC" id="2.7.1.36" evidence="3"/>
<keyword evidence="16" id="KW-1185">Reference proteome</keyword>
<dbReference type="SUPFAM" id="SSF55060">
    <property type="entry name" value="GHMP Kinase, C-terminal domain"/>
    <property type="match status" value="1"/>
</dbReference>
<evidence type="ECO:0000256" key="8">
    <source>
        <dbReference type="ARBA" id="ARBA00022777"/>
    </source>
</evidence>
<comment type="pathway">
    <text evidence="12">Isoprenoid biosynthesis; isopentenyl diphosphate biosynthesis via mevalonate pathway; isopentenyl diphosphate from (R)-mevalonate: step 1/3.</text>
</comment>
<evidence type="ECO:0000313" key="15">
    <source>
        <dbReference type="EMBL" id="AKF03658.1"/>
    </source>
</evidence>
<dbReference type="InterPro" id="IPR006203">
    <property type="entry name" value="GHMP_knse_ATP-bd_CS"/>
</dbReference>
<dbReference type="AlphaFoldDB" id="A0A0F6VZV3"/>
<organism evidence="15 16">
    <name type="scientific">Sandaracinus amylolyticus</name>
    <dbReference type="NCBI Taxonomy" id="927083"/>
    <lineage>
        <taxon>Bacteria</taxon>
        <taxon>Pseudomonadati</taxon>
        <taxon>Myxococcota</taxon>
        <taxon>Polyangia</taxon>
        <taxon>Polyangiales</taxon>
        <taxon>Sandaracinaceae</taxon>
        <taxon>Sandaracinus</taxon>
    </lineage>
</organism>
<name>A0A0F6VZV3_9BACT</name>
<dbReference type="PANTHER" id="PTHR43290">
    <property type="entry name" value="MEVALONATE KINASE"/>
    <property type="match status" value="1"/>
</dbReference>
<evidence type="ECO:0000256" key="3">
    <source>
        <dbReference type="ARBA" id="ARBA00012103"/>
    </source>
</evidence>
<evidence type="ECO:0000256" key="5">
    <source>
        <dbReference type="ARBA" id="ARBA00022516"/>
    </source>
</evidence>
<dbReference type="Proteomes" id="UP000034883">
    <property type="component" value="Chromosome"/>
</dbReference>
<evidence type="ECO:0000313" key="16">
    <source>
        <dbReference type="Proteomes" id="UP000034883"/>
    </source>
</evidence>
<dbReference type="EMBL" id="CP011125">
    <property type="protein sequence ID" value="AKF03658.1"/>
    <property type="molecule type" value="Genomic_DNA"/>
</dbReference>
<proteinExistence type="inferred from homology"/>
<evidence type="ECO:0000256" key="10">
    <source>
        <dbReference type="ARBA" id="ARBA00022842"/>
    </source>
</evidence>
<dbReference type="PANTHER" id="PTHR43290:SF2">
    <property type="entry name" value="MEVALONATE KINASE"/>
    <property type="match status" value="1"/>
</dbReference>
<dbReference type="GO" id="GO:0004496">
    <property type="term" value="F:mevalonate kinase activity"/>
    <property type="evidence" value="ECO:0007669"/>
    <property type="project" value="UniProtKB-EC"/>
</dbReference>
<feature type="domain" description="GHMP kinase N-terminal" evidence="13">
    <location>
        <begin position="66"/>
        <end position="148"/>
    </location>
</feature>
<feature type="domain" description="GHMP kinase C-terminal" evidence="14">
    <location>
        <begin position="215"/>
        <end position="292"/>
    </location>
</feature>
<dbReference type="InterPro" id="IPR006204">
    <property type="entry name" value="GHMP_kinase_N_dom"/>
</dbReference>
<dbReference type="InterPro" id="IPR006205">
    <property type="entry name" value="Mev_gal_kin"/>
</dbReference>
<dbReference type="Gene3D" id="3.30.230.10">
    <property type="match status" value="1"/>
</dbReference>
<keyword evidence="5" id="KW-0444">Lipid biosynthesis</keyword>
<evidence type="ECO:0000256" key="12">
    <source>
        <dbReference type="ARBA" id="ARBA00029438"/>
    </source>
</evidence>
<evidence type="ECO:0000256" key="4">
    <source>
        <dbReference type="ARBA" id="ARBA00022490"/>
    </source>
</evidence>
<keyword evidence="6" id="KW-0808">Transferase</keyword>
<evidence type="ECO:0000256" key="2">
    <source>
        <dbReference type="ARBA" id="ARBA00006495"/>
    </source>
</evidence>
<evidence type="ECO:0000256" key="9">
    <source>
        <dbReference type="ARBA" id="ARBA00022840"/>
    </source>
</evidence>
<dbReference type="STRING" id="927083.DB32_000807"/>
<keyword evidence="10" id="KW-0460">Magnesium</keyword>
<dbReference type="PROSITE" id="PS00627">
    <property type="entry name" value="GHMP_KINASES_ATP"/>
    <property type="match status" value="1"/>
</dbReference>
<comment type="similarity">
    <text evidence="2">Belongs to the GHMP kinase family. Mevalonate kinase subfamily.</text>
</comment>
<dbReference type="PRINTS" id="PR00959">
    <property type="entry name" value="MEVGALKINASE"/>
</dbReference>
<dbReference type="InterPro" id="IPR013750">
    <property type="entry name" value="GHMP_kinase_C_dom"/>
</dbReference>
<dbReference type="GO" id="GO:0005829">
    <property type="term" value="C:cytosol"/>
    <property type="evidence" value="ECO:0007669"/>
    <property type="project" value="TreeGrafter"/>
</dbReference>
<sequence>MGVGEAHGKVILLGEHSVVYGRPALAAGLPRGASARAWDAEGESSLHVTPWDVTVTPSDERSLGKAFGVMLEAARVERPVRIEARVDLPGGSGLGSSAALGVAVLRAIDALRGVERDDASALEVSLAWERVFHGNPSGVDNAMSIAGGLAWYVRGEPIERVRTRRAIPLVIGDSGEACSTKITVGEVARQHEKNRERMEKQFDAIAAIVRNGRLAAEQGDLKALGQLFDMNQSLLAGMLISTATLEEMIGVARASGAYGAKLTGGGGGGCMIAVTEDRAGAEKVRAAIEEQCGKRAFVALLGGEAAGDQER</sequence>
<protein>
    <recommendedName>
        <fullName evidence="3">mevalonate kinase</fullName>
        <ecNumber evidence="3">2.7.1.36</ecNumber>
    </recommendedName>
</protein>
<comment type="subcellular location">
    <subcellularLocation>
        <location evidence="1">Cytoplasm</location>
    </subcellularLocation>
</comment>
<dbReference type="UniPathway" id="UPA00057">
    <property type="reaction ID" value="UER00098"/>
</dbReference>
<evidence type="ECO:0000259" key="13">
    <source>
        <dbReference type="Pfam" id="PF00288"/>
    </source>
</evidence>
<dbReference type="KEGG" id="samy:DB32_000807"/>
<evidence type="ECO:0000256" key="1">
    <source>
        <dbReference type="ARBA" id="ARBA00004496"/>
    </source>
</evidence>
<keyword evidence="9" id="KW-0067">ATP-binding</keyword>
<dbReference type="SUPFAM" id="SSF54211">
    <property type="entry name" value="Ribosomal protein S5 domain 2-like"/>
    <property type="match status" value="1"/>
</dbReference>
<evidence type="ECO:0000256" key="11">
    <source>
        <dbReference type="ARBA" id="ARBA00023098"/>
    </source>
</evidence>
<dbReference type="Gene3D" id="3.30.70.890">
    <property type="entry name" value="GHMP kinase, C-terminal domain"/>
    <property type="match status" value="1"/>
</dbReference>